<keyword evidence="11" id="KW-1185">Reference proteome</keyword>
<sequence length="213" mass="24467">MYNVAPVVNKEFFLDEAAYNENGPASMSFFMVFSFGLGFATVTATIMHFALFHDKAYGYNSMQQALSFNQDFKLGLYMKVPPRSLFIVQVVATIVAAIVNTGVYWWMLTSMKNIRNVEQLPSNSPWTCPSDQALYSYTSGGTMPITMPWQIVRRKDHQQIQAIVFSICRFKFQLSLGSCLLHLSELEIVESYFLINIWKRRHHIYTKSLLRAS</sequence>
<dbReference type="Proteomes" id="UP001605036">
    <property type="component" value="Unassembled WGS sequence"/>
</dbReference>
<dbReference type="GO" id="GO:0015833">
    <property type="term" value="P:peptide transport"/>
    <property type="evidence" value="ECO:0007669"/>
    <property type="project" value="UniProtKB-KW"/>
</dbReference>
<keyword evidence="7 9" id="KW-1133">Transmembrane helix</keyword>
<organism evidence="10 11">
    <name type="scientific">Riccia fluitans</name>
    <dbReference type="NCBI Taxonomy" id="41844"/>
    <lineage>
        <taxon>Eukaryota</taxon>
        <taxon>Viridiplantae</taxon>
        <taxon>Streptophyta</taxon>
        <taxon>Embryophyta</taxon>
        <taxon>Marchantiophyta</taxon>
        <taxon>Marchantiopsida</taxon>
        <taxon>Marchantiidae</taxon>
        <taxon>Marchantiales</taxon>
        <taxon>Ricciaceae</taxon>
        <taxon>Riccia</taxon>
    </lineage>
</organism>
<keyword evidence="5" id="KW-0571">Peptide transport</keyword>
<evidence type="ECO:0000313" key="11">
    <source>
        <dbReference type="Proteomes" id="UP001605036"/>
    </source>
</evidence>
<comment type="subcellular location">
    <subcellularLocation>
        <location evidence="1">Membrane</location>
        <topology evidence="1">Multi-pass membrane protein</topology>
    </subcellularLocation>
</comment>
<reference evidence="10 11" key="1">
    <citation type="submission" date="2024-09" db="EMBL/GenBank/DDBJ databases">
        <title>Chromosome-scale assembly of Riccia fluitans.</title>
        <authorList>
            <person name="Paukszto L."/>
            <person name="Sawicki J."/>
            <person name="Karawczyk K."/>
            <person name="Piernik-Szablinska J."/>
            <person name="Szczecinska M."/>
            <person name="Mazdziarz M."/>
        </authorList>
    </citation>
    <scope>NUCLEOTIDE SEQUENCE [LARGE SCALE GENOMIC DNA]</scope>
    <source>
        <strain evidence="10">Rf_01</strain>
        <tissue evidence="10">Aerial parts of the thallus</tissue>
    </source>
</reference>
<evidence type="ECO:0000256" key="3">
    <source>
        <dbReference type="ARBA" id="ARBA00022448"/>
    </source>
</evidence>
<feature type="transmembrane region" description="Helical" evidence="9">
    <location>
        <begin position="85"/>
        <end position="107"/>
    </location>
</feature>
<dbReference type="InterPro" id="IPR004813">
    <property type="entry name" value="OPT"/>
</dbReference>
<comment type="caution">
    <text evidence="10">The sequence shown here is derived from an EMBL/GenBank/DDBJ whole genome shotgun (WGS) entry which is preliminary data.</text>
</comment>
<dbReference type="AlphaFoldDB" id="A0ABD1YI05"/>
<gene>
    <name evidence="10" type="ORF">R1flu_014715</name>
</gene>
<comment type="similarity">
    <text evidence="2">Belongs to the oligopeptide OPT transporter (TC 2.A.67.1) family.</text>
</comment>
<evidence type="ECO:0000256" key="1">
    <source>
        <dbReference type="ARBA" id="ARBA00004141"/>
    </source>
</evidence>
<dbReference type="InterPro" id="IPR004648">
    <property type="entry name" value="Oligpept_transpt"/>
</dbReference>
<evidence type="ECO:0000256" key="6">
    <source>
        <dbReference type="ARBA" id="ARBA00022927"/>
    </source>
</evidence>
<accession>A0ABD1YI05</accession>
<dbReference type="Pfam" id="PF03169">
    <property type="entry name" value="OPT"/>
    <property type="match status" value="1"/>
</dbReference>
<evidence type="ECO:0000256" key="9">
    <source>
        <dbReference type="SAM" id="Phobius"/>
    </source>
</evidence>
<dbReference type="PANTHER" id="PTHR22601">
    <property type="entry name" value="ISP4 LIKE PROTEIN"/>
    <property type="match status" value="1"/>
</dbReference>
<keyword evidence="4 9" id="KW-0812">Transmembrane</keyword>
<evidence type="ECO:0000256" key="2">
    <source>
        <dbReference type="ARBA" id="ARBA00005484"/>
    </source>
</evidence>
<keyword evidence="8 9" id="KW-0472">Membrane</keyword>
<evidence type="ECO:0000256" key="7">
    <source>
        <dbReference type="ARBA" id="ARBA00022989"/>
    </source>
</evidence>
<evidence type="ECO:0000256" key="5">
    <source>
        <dbReference type="ARBA" id="ARBA00022856"/>
    </source>
</evidence>
<proteinExistence type="inferred from homology"/>
<dbReference type="GO" id="GO:0016020">
    <property type="term" value="C:membrane"/>
    <property type="evidence" value="ECO:0007669"/>
    <property type="project" value="UniProtKB-SubCell"/>
</dbReference>
<name>A0ABD1YI05_9MARC</name>
<evidence type="ECO:0000256" key="8">
    <source>
        <dbReference type="ARBA" id="ARBA00023136"/>
    </source>
</evidence>
<feature type="transmembrane region" description="Helical" evidence="9">
    <location>
        <begin position="29"/>
        <end position="52"/>
    </location>
</feature>
<protein>
    <submittedName>
        <fullName evidence="10">Uncharacterized protein</fullName>
    </submittedName>
</protein>
<dbReference type="EMBL" id="JBHFFA010000004">
    <property type="protein sequence ID" value="KAL2630029.1"/>
    <property type="molecule type" value="Genomic_DNA"/>
</dbReference>
<keyword evidence="6" id="KW-0653">Protein transport</keyword>
<evidence type="ECO:0000313" key="10">
    <source>
        <dbReference type="EMBL" id="KAL2630029.1"/>
    </source>
</evidence>
<dbReference type="GO" id="GO:0015031">
    <property type="term" value="P:protein transport"/>
    <property type="evidence" value="ECO:0007669"/>
    <property type="project" value="UniProtKB-KW"/>
</dbReference>
<keyword evidence="3" id="KW-0813">Transport</keyword>
<evidence type="ECO:0000256" key="4">
    <source>
        <dbReference type="ARBA" id="ARBA00022692"/>
    </source>
</evidence>